<dbReference type="InterPro" id="IPR050368">
    <property type="entry name" value="ClC-type_chloride_channel"/>
</dbReference>
<keyword evidence="3 10" id="KW-0812">Transmembrane</keyword>
<protein>
    <recommendedName>
        <fullName evidence="13">Chloride channel protein</fullName>
    </recommendedName>
</protein>
<organism evidence="11 12">
    <name type="scientific">Tardibacter chloracetimidivorans</name>
    <dbReference type="NCBI Taxonomy" id="1921510"/>
    <lineage>
        <taxon>Bacteria</taxon>
        <taxon>Pseudomonadati</taxon>
        <taxon>Pseudomonadota</taxon>
        <taxon>Alphaproteobacteria</taxon>
        <taxon>Sphingomonadales</taxon>
        <taxon>Sphingomonadaceae</taxon>
        <taxon>Tardibacter</taxon>
    </lineage>
</organism>
<evidence type="ECO:0000256" key="7">
    <source>
        <dbReference type="ARBA" id="ARBA00023173"/>
    </source>
</evidence>
<feature type="transmembrane region" description="Helical" evidence="10">
    <location>
        <begin position="21"/>
        <end position="42"/>
    </location>
</feature>
<evidence type="ECO:0008006" key="13">
    <source>
        <dbReference type="Google" id="ProtNLM"/>
    </source>
</evidence>
<comment type="subcellular location">
    <subcellularLocation>
        <location evidence="1">Membrane</location>
        <topology evidence="1">Multi-pass membrane protein</topology>
    </subcellularLocation>
</comment>
<dbReference type="Proteomes" id="UP000182063">
    <property type="component" value="Plasmid pHSL2"/>
</dbReference>
<keyword evidence="11" id="KW-0614">Plasmid</keyword>
<dbReference type="EMBL" id="CP018223">
    <property type="protein sequence ID" value="API61415.1"/>
    <property type="molecule type" value="Genomic_DNA"/>
</dbReference>
<evidence type="ECO:0000256" key="4">
    <source>
        <dbReference type="ARBA" id="ARBA00022989"/>
    </source>
</evidence>
<feature type="transmembrane region" description="Helical" evidence="10">
    <location>
        <begin position="228"/>
        <end position="253"/>
    </location>
</feature>
<geneLocation type="plasmid" evidence="12">
    <name>phsl2</name>
</geneLocation>
<keyword evidence="6 10" id="KW-0472">Membrane</keyword>
<feature type="transmembrane region" description="Helical" evidence="10">
    <location>
        <begin position="115"/>
        <end position="141"/>
    </location>
</feature>
<dbReference type="Gene3D" id="1.10.3080.10">
    <property type="entry name" value="Clc chloride channel"/>
    <property type="match status" value="1"/>
</dbReference>
<keyword evidence="9" id="KW-0407">Ion channel</keyword>
<dbReference type="KEGG" id="sphj:BSL82_18425"/>
<keyword evidence="8" id="KW-0868">Chloride</keyword>
<name>A0A1L4A0L4_9SPHN</name>
<keyword evidence="2" id="KW-0813">Transport</keyword>
<feature type="transmembrane region" description="Helical" evidence="10">
    <location>
        <begin position="357"/>
        <end position="378"/>
    </location>
</feature>
<evidence type="ECO:0000256" key="9">
    <source>
        <dbReference type="ARBA" id="ARBA00023303"/>
    </source>
</evidence>
<feature type="transmembrane region" description="Helical" evidence="10">
    <location>
        <begin position="153"/>
        <end position="178"/>
    </location>
</feature>
<evidence type="ECO:0000256" key="6">
    <source>
        <dbReference type="ARBA" id="ARBA00023136"/>
    </source>
</evidence>
<feature type="transmembrane region" description="Helical" evidence="10">
    <location>
        <begin position="48"/>
        <end position="71"/>
    </location>
</feature>
<evidence type="ECO:0000313" key="11">
    <source>
        <dbReference type="EMBL" id="API61415.1"/>
    </source>
</evidence>
<evidence type="ECO:0000256" key="5">
    <source>
        <dbReference type="ARBA" id="ARBA00023065"/>
    </source>
</evidence>
<accession>A0A1L4A0L4</accession>
<proteinExistence type="predicted"/>
<feature type="transmembrane region" description="Helical" evidence="10">
    <location>
        <begin position="265"/>
        <end position="282"/>
    </location>
</feature>
<dbReference type="PANTHER" id="PTHR43427:SF6">
    <property type="entry name" value="CHLORIDE CHANNEL PROTEIN CLC-E"/>
    <property type="match status" value="1"/>
</dbReference>
<feature type="transmembrane region" description="Helical" evidence="10">
    <location>
        <begin position="190"/>
        <end position="208"/>
    </location>
</feature>
<dbReference type="GO" id="GO:0005254">
    <property type="term" value="F:chloride channel activity"/>
    <property type="evidence" value="ECO:0007669"/>
    <property type="project" value="UniProtKB-KW"/>
</dbReference>
<keyword evidence="7" id="KW-0869">Chloride channel</keyword>
<dbReference type="GO" id="GO:0034707">
    <property type="term" value="C:chloride channel complex"/>
    <property type="evidence" value="ECO:0007669"/>
    <property type="project" value="UniProtKB-KW"/>
</dbReference>
<evidence type="ECO:0000256" key="2">
    <source>
        <dbReference type="ARBA" id="ARBA00022448"/>
    </source>
</evidence>
<dbReference type="Pfam" id="PF00654">
    <property type="entry name" value="Voltage_CLC"/>
    <property type="match status" value="1"/>
</dbReference>
<evidence type="ECO:0000256" key="8">
    <source>
        <dbReference type="ARBA" id="ARBA00023214"/>
    </source>
</evidence>
<feature type="transmembrane region" description="Helical" evidence="10">
    <location>
        <begin position="327"/>
        <end position="345"/>
    </location>
</feature>
<dbReference type="PRINTS" id="PR00762">
    <property type="entry name" value="CLCHANNEL"/>
</dbReference>
<keyword evidence="12" id="KW-1185">Reference proteome</keyword>
<gene>
    <name evidence="11" type="ORF">BSL82_18425</name>
</gene>
<reference evidence="11 12" key="1">
    <citation type="submission" date="2016-11" db="EMBL/GenBank/DDBJ databases">
        <title>Complete Genome Sequence of alachlor-degrading Sphingomonas sp. strain JJ-A5.</title>
        <authorList>
            <person name="Lee H."/>
            <person name="Ka J.-O."/>
        </authorList>
    </citation>
    <scope>NUCLEOTIDE SEQUENCE [LARGE SCALE GENOMIC DNA]</scope>
    <source>
        <strain evidence="11 12">JJ-A5</strain>
        <plasmid evidence="12">phsl2</plasmid>
    </source>
</reference>
<sequence length="426" mass="43524">MHRRCSEHHQGSSVSTGAGAMAALASVAIVAAFAAAALQLLIVGVTGAAGFMAATLGASTWAVVFGMVLVVGNAWTLQLLRAQTPYGLVTFVEQARCGFSHWQVKTGFCSALMGALNFGAGLGVGKEGPAIVLATTVSVWIRTRTPWLLDHRLATIAAVSAAVSAMFGMPFSAIVLALELLRAFPSRSSAVAALLGSAAGVLVHALLLDSTGPTGWGVAYSPVLPGQAFLTGVMLGVVSAGFTWMCTAITLVWNTTPRVRSPARAALAIGVNVAAWIAFWPLSAPIDTRLHHVLMGNAPSTAQGELLLLAAPLLIAAVCLRSSVAGGYFSPVMLGGAMAGAFFAVETGAPAESGALLGMGAAVAGVLRLPIYAVVFVVEMIGSLQPTVPMSIACLASWLSARCLHSAGVLGHRPKRSAITTAEKTT</sequence>
<dbReference type="AlphaFoldDB" id="A0A1L4A0L4"/>
<dbReference type="InterPro" id="IPR001807">
    <property type="entry name" value="ClC"/>
</dbReference>
<feature type="transmembrane region" description="Helical" evidence="10">
    <location>
        <begin position="302"/>
        <end position="320"/>
    </location>
</feature>
<evidence type="ECO:0000256" key="10">
    <source>
        <dbReference type="SAM" id="Phobius"/>
    </source>
</evidence>
<dbReference type="SUPFAM" id="SSF81340">
    <property type="entry name" value="Clc chloride channel"/>
    <property type="match status" value="1"/>
</dbReference>
<dbReference type="InterPro" id="IPR014743">
    <property type="entry name" value="Cl-channel_core"/>
</dbReference>
<evidence type="ECO:0000256" key="3">
    <source>
        <dbReference type="ARBA" id="ARBA00022692"/>
    </source>
</evidence>
<evidence type="ECO:0000313" key="12">
    <source>
        <dbReference type="Proteomes" id="UP000182063"/>
    </source>
</evidence>
<dbReference type="PANTHER" id="PTHR43427">
    <property type="entry name" value="CHLORIDE CHANNEL PROTEIN CLC-E"/>
    <property type="match status" value="1"/>
</dbReference>
<keyword evidence="5" id="KW-0406">Ion transport</keyword>
<keyword evidence="4 10" id="KW-1133">Transmembrane helix</keyword>
<evidence type="ECO:0000256" key="1">
    <source>
        <dbReference type="ARBA" id="ARBA00004141"/>
    </source>
</evidence>